<dbReference type="Gene3D" id="3.30.70.100">
    <property type="match status" value="1"/>
</dbReference>
<keyword evidence="4" id="KW-0684">Rhamnose metabolism</keyword>
<dbReference type="KEGG" id="stq:Spith_1335"/>
<evidence type="ECO:0000313" key="6">
    <source>
        <dbReference type="EMBL" id="AEJ61599.1"/>
    </source>
</evidence>
<dbReference type="RefSeq" id="WP_014624939.1">
    <property type="nucleotide sequence ID" value="NC_017583.1"/>
</dbReference>
<dbReference type="PANTHER" id="PTHR34389:SF2">
    <property type="entry name" value="L-RHAMNOSE MUTAROTASE"/>
    <property type="match status" value="1"/>
</dbReference>
<dbReference type="STRING" id="869211.Spith_1335"/>
<dbReference type="GO" id="GO:0005737">
    <property type="term" value="C:cytoplasm"/>
    <property type="evidence" value="ECO:0007669"/>
    <property type="project" value="InterPro"/>
</dbReference>
<dbReference type="OrthoDB" id="9799608at2"/>
<dbReference type="InterPro" id="IPR008000">
    <property type="entry name" value="Rham/fucose_mutarotase"/>
</dbReference>
<protein>
    <recommendedName>
        <fullName evidence="5">L-rhamnose mutarotase</fullName>
        <ecNumber evidence="5">5.1.3.32</ecNumber>
    </recommendedName>
</protein>
<proteinExistence type="inferred from homology"/>
<dbReference type="GO" id="GO:0019301">
    <property type="term" value="P:rhamnose catabolic process"/>
    <property type="evidence" value="ECO:0007669"/>
    <property type="project" value="UniProtKB-UniRule"/>
</dbReference>
<sequence length="104" mass="12735">MRRHAFVMQLKPGCEEEYKRRHDLIWPELKDELRKAGISDYTIYLDRKTYRLFAVQRLADDERTASLPDQPIMRRWWEYMKDLMETNPDDSPVVEPLEEMFHMD</sequence>
<organism evidence="6 7">
    <name type="scientific">Winmispira thermophila (strain ATCC 700085 / DSM 6578 / Z-1203)</name>
    <name type="common">Spirochaeta thermophila</name>
    <dbReference type="NCBI Taxonomy" id="869211"/>
    <lineage>
        <taxon>Bacteria</taxon>
        <taxon>Pseudomonadati</taxon>
        <taxon>Spirochaetota</taxon>
        <taxon>Spirochaetia</taxon>
        <taxon>Winmispirales</taxon>
        <taxon>Winmispiraceae</taxon>
        <taxon>Winmispira</taxon>
    </lineage>
</organism>
<dbReference type="Pfam" id="PF05336">
    <property type="entry name" value="rhaM"/>
    <property type="match status" value="1"/>
</dbReference>
<reference evidence="6 7" key="1">
    <citation type="submission" date="2011-06" db="EMBL/GenBank/DDBJ databases">
        <title>The complete genome of Spirochaeta thermophila DSM 6578.</title>
        <authorList>
            <consortium name="US DOE Joint Genome Institute (JGI-PGF)"/>
            <person name="Lucas S."/>
            <person name="Lapidus A."/>
            <person name="Bruce D."/>
            <person name="Goodwin L."/>
            <person name="Pitluck S."/>
            <person name="Peters L."/>
            <person name="Kyrpides N."/>
            <person name="Mavromatis K."/>
            <person name="Ivanova N."/>
            <person name="Mikailova N."/>
            <person name="Pagani I."/>
            <person name="Chertkov O."/>
            <person name="Detter J.C."/>
            <person name="Tapia R."/>
            <person name="Han C."/>
            <person name="Land M."/>
            <person name="Hauser L."/>
            <person name="Markowitz V."/>
            <person name="Cheng J.-F."/>
            <person name="Hugenholtz P."/>
            <person name="Woyke T."/>
            <person name="Wu D."/>
            <person name="Spring S."/>
            <person name="Merkhoffer B."/>
            <person name="Schneider S."/>
            <person name="Klenk H.-P."/>
            <person name="Eisen J.A."/>
        </authorList>
    </citation>
    <scope>NUCLEOTIDE SEQUENCE [LARGE SCALE GENOMIC DNA]</scope>
    <source>
        <strain evidence="7">ATCC 700085 / DSM 6578 / Z-1203</strain>
    </source>
</reference>
<dbReference type="Proteomes" id="UP000007254">
    <property type="component" value="Chromosome"/>
</dbReference>
<dbReference type="SUPFAM" id="SSF54909">
    <property type="entry name" value="Dimeric alpha+beta barrel"/>
    <property type="match status" value="1"/>
</dbReference>
<keyword evidence="2" id="KW-0413">Isomerase</keyword>
<name>G0GFQ6_WINT7</name>
<dbReference type="GO" id="GO:0062192">
    <property type="term" value="F:L-rhamnose mutarotase activity"/>
    <property type="evidence" value="ECO:0007669"/>
    <property type="project" value="UniProtKB-UniRule"/>
</dbReference>
<evidence type="ECO:0000256" key="2">
    <source>
        <dbReference type="ARBA" id="ARBA00023235"/>
    </source>
</evidence>
<gene>
    <name evidence="6" type="ordered locus">Spith_1335</name>
</gene>
<evidence type="ECO:0000256" key="1">
    <source>
        <dbReference type="ARBA" id="ARBA00022490"/>
    </source>
</evidence>
<dbReference type="PANTHER" id="PTHR34389">
    <property type="entry name" value="L-RHAMNOSE MUTAROTASE"/>
    <property type="match status" value="1"/>
</dbReference>
<dbReference type="EC" id="5.1.3.32" evidence="5"/>
<dbReference type="InterPro" id="IPR013448">
    <property type="entry name" value="L-rhamnose_mutarotase"/>
</dbReference>
<keyword evidence="7" id="KW-1185">Reference proteome</keyword>
<dbReference type="NCBIfam" id="TIGR02625">
    <property type="entry name" value="YiiL_rotase"/>
    <property type="match status" value="1"/>
</dbReference>
<keyword evidence="1" id="KW-0963">Cytoplasm</keyword>
<dbReference type="HOGENOM" id="CLU_100689_2_0_12"/>
<evidence type="ECO:0000313" key="7">
    <source>
        <dbReference type="Proteomes" id="UP000007254"/>
    </source>
</evidence>
<dbReference type="HAMAP" id="MF_01663">
    <property type="entry name" value="L_rham_rotase"/>
    <property type="match status" value="1"/>
</dbReference>
<evidence type="ECO:0000256" key="5">
    <source>
        <dbReference type="NCBIfam" id="TIGR02625"/>
    </source>
</evidence>
<keyword evidence="3" id="KW-0119">Carbohydrate metabolism</keyword>
<evidence type="ECO:0000256" key="3">
    <source>
        <dbReference type="ARBA" id="ARBA00023277"/>
    </source>
</evidence>
<dbReference type="AlphaFoldDB" id="G0GFQ6"/>
<accession>G0GFQ6</accession>
<dbReference type="EMBL" id="CP002903">
    <property type="protein sequence ID" value="AEJ61599.1"/>
    <property type="molecule type" value="Genomic_DNA"/>
</dbReference>
<dbReference type="InterPro" id="IPR011008">
    <property type="entry name" value="Dimeric_a/b-barrel"/>
</dbReference>
<evidence type="ECO:0000256" key="4">
    <source>
        <dbReference type="ARBA" id="ARBA00023308"/>
    </source>
</evidence>